<name>A0AAW1JXN1_POPJA</name>
<dbReference type="EMBL" id="JASPKY010000310">
    <property type="protein sequence ID" value="KAK9709398.1"/>
    <property type="molecule type" value="Genomic_DNA"/>
</dbReference>
<evidence type="ECO:0000256" key="2">
    <source>
        <dbReference type="SAM" id="SignalP"/>
    </source>
</evidence>
<dbReference type="GO" id="GO:0005783">
    <property type="term" value="C:endoplasmic reticulum"/>
    <property type="evidence" value="ECO:0007669"/>
    <property type="project" value="TreeGrafter"/>
</dbReference>
<proteinExistence type="inferred from homology"/>
<organism evidence="4 5">
    <name type="scientific">Popillia japonica</name>
    <name type="common">Japanese beetle</name>
    <dbReference type="NCBI Taxonomy" id="7064"/>
    <lineage>
        <taxon>Eukaryota</taxon>
        <taxon>Metazoa</taxon>
        <taxon>Ecdysozoa</taxon>
        <taxon>Arthropoda</taxon>
        <taxon>Hexapoda</taxon>
        <taxon>Insecta</taxon>
        <taxon>Pterygota</taxon>
        <taxon>Neoptera</taxon>
        <taxon>Endopterygota</taxon>
        <taxon>Coleoptera</taxon>
        <taxon>Polyphaga</taxon>
        <taxon>Scarabaeiformia</taxon>
        <taxon>Scarabaeidae</taxon>
        <taxon>Rutelinae</taxon>
        <taxon>Popillia</taxon>
    </lineage>
</organism>
<comment type="similarity">
    <text evidence="1">Belongs to the sulfatase-modifying factor family.</text>
</comment>
<dbReference type="InterPro" id="IPR042095">
    <property type="entry name" value="SUMF_sf"/>
</dbReference>
<keyword evidence="2" id="KW-0732">Signal</keyword>
<dbReference type="InterPro" id="IPR016187">
    <property type="entry name" value="CTDL_fold"/>
</dbReference>
<feature type="domain" description="Sulfatase-modifying factor enzyme-like" evidence="3">
    <location>
        <begin position="71"/>
        <end position="291"/>
    </location>
</feature>
<comment type="caution">
    <text evidence="4">The sequence shown here is derived from an EMBL/GenBank/DDBJ whole genome shotgun (WGS) entry which is preliminary data.</text>
</comment>
<reference evidence="4 5" key="1">
    <citation type="journal article" date="2024" name="BMC Genomics">
        <title>De novo assembly and annotation of Popillia japonica's genome with initial clues to its potential as an invasive pest.</title>
        <authorList>
            <person name="Cucini C."/>
            <person name="Boschi S."/>
            <person name="Funari R."/>
            <person name="Cardaioli E."/>
            <person name="Iannotti N."/>
            <person name="Marturano G."/>
            <person name="Paoli F."/>
            <person name="Bruttini M."/>
            <person name="Carapelli A."/>
            <person name="Frati F."/>
            <person name="Nardi F."/>
        </authorList>
    </citation>
    <scope>NUCLEOTIDE SEQUENCE [LARGE SCALE GENOMIC DNA]</scope>
    <source>
        <strain evidence="4">DMR45628</strain>
    </source>
</reference>
<feature type="chain" id="PRO_5043441392" evidence="2">
    <location>
        <begin position="22"/>
        <end position="380"/>
    </location>
</feature>
<dbReference type="SUPFAM" id="SSF56436">
    <property type="entry name" value="C-type lectin-like"/>
    <property type="match status" value="2"/>
</dbReference>
<dbReference type="InterPro" id="IPR005532">
    <property type="entry name" value="SUMF_dom"/>
</dbReference>
<dbReference type="GO" id="GO:0120147">
    <property type="term" value="F:formylglycine-generating oxidase activity"/>
    <property type="evidence" value="ECO:0007669"/>
    <property type="project" value="TreeGrafter"/>
</dbReference>
<dbReference type="InterPro" id="IPR051043">
    <property type="entry name" value="Sulfatase_Mod_Factor_Kinase"/>
</dbReference>
<dbReference type="PANTHER" id="PTHR23150">
    <property type="entry name" value="SULFATASE MODIFYING FACTOR 1, 2"/>
    <property type="match status" value="1"/>
</dbReference>
<evidence type="ECO:0000313" key="5">
    <source>
        <dbReference type="Proteomes" id="UP001458880"/>
    </source>
</evidence>
<evidence type="ECO:0000256" key="1">
    <source>
        <dbReference type="ARBA" id="ARBA00005310"/>
    </source>
</evidence>
<evidence type="ECO:0000313" key="4">
    <source>
        <dbReference type="EMBL" id="KAK9709398.1"/>
    </source>
</evidence>
<gene>
    <name evidence="4" type="ORF">QE152_g26636</name>
</gene>
<keyword evidence="5" id="KW-1185">Reference proteome</keyword>
<dbReference type="Pfam" id="PF03781">
    <property type="entry name" value="FGE-sulfatase"/>
    <property type="match status" value="2"/>
</dbReference>
<feature type="signal peptide" evidence="2">
    <location>
        <begin position="1"/>
        <end position="21"/>
    </location>
</feature>
<evidence type="ECO:0000259" key="3">
    <source>
        <dbReference type="Pfam" id="PF03781"/>
    </source>
</evidence>
<sequence length="380" mass="43961">MYLYLIYLLFLLNCLHIKTDCGCQLDRNAQCNRDNINNDGSIKYLKKSNEFTYDNNKVNEEAKSKVAFNKDNMVLIERNTFEMGTNNPVFEADFEGPARNVSVESFYLDKYEVSNLQFNNFVEATNYITEAEKFGDSFIFESLVPEDRREEYKHLRAVQAPWWIKMQEVTWRMPEGPGSDLSGRLDHPVIHVSWNDAVAYCTHVGKRLPTEAEWEMACRGGLKQKLYPWGNKLNPRGKHWANIWQGEFPQKNTAEDGYEATAPVSEFPSNGFGLHNMAGNVWEWTADSWRNDTVFYVSEFPSNGFGLHNMAGNVWEWTADSWRNDTELRVKKGGSYLCHESYCWRYRCAARSHNTKDSSASNLGFRCAVDAETDDDYDDE</sequence>
<dbReference type="PANTHER" id="PTHR23150:SF19">
    <property type="entry name" value="FORMYLGLYCINE-GENERATING ENZYME"/>
    <property type="match status" value="1"/>
</dbReference>
<dbReference type="Gene3D" id="3.90.1580.10">
    <property type="entry name" value="paralog of FGE (formylglycine-generating enzyme)"/>
    <property type="match status" value="2"/>
</dbReference>
<protein>
    <submittedName>
        <fullName evidence="4">Sulfatase-modifying factor enzyme 1</fullName>
    </submittedName>
</protein>
<dbReference type="Proteomes" id="UP001458880">
    <property type="component" value="Unassembled WGS sequence"/>
</dbReference>
<accession>A0AAW1JXN1</accession>
<feature type="domain" description="Sulfatase-modifying factor enzyme-like" evidence="3">
    <location>
        <begin position="297"/>
        <end position="368"/>
    </location>
</feature>
<dbReference type="AlphaFoldDB" id="A0AAW1JXN1"/>